<dbReference type="InterPro" id="IPR003660">
    <property type="entry name" value="HAMP_dom"/>
</dbReference>
<keyword evidence="11 14" id="KW-1133">Transmembrane helix</keyword>
<dbReference type="InterPro" id="IPR003661">
    <property type="entry name" value="HisK_dim/P_dom"/>
</dbReference>
<keyword evidence="10" id="KW-0067">ATP-binding</keyword>
<dbReference type="PRINTS" id="PR00344">
    <property type="entry name" value="BCTRLSENSOR"/>
</dbReference>
<dbReference type="SUPFAM" id="SSF47384">
    <property type="entry name" value="Homodimeric domain of signal transducing histidine kinase"/>
    <property type="match status" value="1"/>
</dbReference>
<evidence type="ECO:0000256" key="9">
    <source>
        <dbReference type="ARBA" id="ARBA00022777"/>
    </source>
</evidence>
<keyword evidence="4" id="KW-1003">Cell membrane</keyword>
<protein>
    <recommendedName>
        <fullName evidence="3">histidine kinase</fullName>
        <ecNumber evidence="3">2.7.13.3</ecNumber>
    </recommendedName>
</protein>
<dbReference type="FunFam" id="1.10.287.130:FF:000008">
    <property type="entry name" value="Two-component sensor histidine kinase"/>
    <property type="match status" value="1"/>
</dbReference>
<sequence length="373" mass="43267">MNKPVRQPKRKKLIQVNILFSMLLSLIISVSLNNLLIYFVYQAGTGMDWLKKAFPYFITPFFLLVFTITFFGLTRRIVKDLMTLERGLQMITEGDLNHRVPVHRQDELGRVAYNINQMTERLQLQIAKERENERSKMELITGISHDLRTPLTSIIGYIELLRTKSFQDQEEYTRFVQNTYNKSIHLKKLLDDLFEYTRLNSIDTRQNVHRIDLFQLLKQLLFEFEPIAHDNAIHIIKDIGSSPVLIFVDSDKIARAIDNLLMNALKYSVKPGAIHVRMITDPKQAAIEVENRGIPLTREQQEKLFERFYKVDHSRSSEGIQTGAGLGLSIARNIAERHGGTLTLDHVNDVFTFRLTIPIKDRDALLESEMQNL</sequence>
<organism evidence="17 18">
    <name type="scientific">Paenibacillus riograndensis SBR5</name>
    <dbReference type="NCBI Taxonomy" id="1073571"/>
    <lineage>
        <taxon>Bacteria</taxon>
        <taxon>Bacillati</taxon>
        <taxon>Bacillota</taxon>
        <taxon>Bacilli</taxon>
        <taxon>Bacillales</taxon>
        <taxon>Paenibacillaceae</taxon>
        <taxon>Paenibacillus</taxon>
        <taxon>Paenibacillus sonchi group</taxon>
    </lineage>
</organism>
<dbReference type="STRING" id="483937.AMQ84_07095"/>
<dbReference type="HOGENOM" id="CLU_000445_89_3_9"/>
<dbReference type="PROSITE" id="PS50109">
    <property type="entry name" value="HIS_KIN"/>
    <property type="match status" value="1"/>
</dbReference>
<evidence type="ECO:0000256" key="3">
    <source>
        <dbReference type="ARBA" id="ARBA00012438"/>
    </source>
</evidence>
<feature type="domain" description="HAMP" evidence="16">
    <location>
        <begin position="75"/>
        <end position="127"/>
    </location>
</feature>
<evidence type="ECO:0000313" key="17">
    <source>
        <dbReference type="EMBL" id="CQR55863.1"/>
    </source>
</evidence>
<dbReference type="FunFam" id="3.30.565.10:FF:000006">
    <property type="entry name" value="Sensor histidine kinase WalK"/>
    <property type="match status" value="1"/>
</dbReference>
<dbReference type="InterPro" id="IPR005467">
    <property type="entry name" value="His_kinase_dom"/>
</dbReference>
<dbReference type="SUPFAM" id="SSF158472">
    <property type="entry name" value="HAMP domain-like"/>
    <property type="match status" value="1"/>
</dbReference>
<feature type="transmembrane region" description="Helical" evidence="14">
    <location>
        <begin position="53"/>
        <end position="73"/>
    </location>
</feature>
<dbReference type="Pfam" id="PF00512">
    <property type="entry name" value="HisKA"/>
    <property type="match status" value="1"/>
</dbReference>
<keyword evidence="5" id="KW-0597">Phosphoprotein</keyword>
<evidence type="ECO:0000256" key="8">
    <source>
        <dbReference type="ARBA" id="ARBA00022741"/>
    </source>
</evidence>
<evidence type="ECO:0000256" key="10">
    <source>
        <dbReference type="ARBA" id="ARBA00022840"/>
    </source>
</evidence>
<dbReference type="Gene3D" id="3.30.565.10">
    <property type="entry name" value="Histidine kinase-like ATPase, C-terminal domain"/>
    <property type="match status" value="1"/>
</dbReference>
<dbReference type="SMART" id="SM00387">
    <property type="entry name" value="HATPase_c"/>
    <property type="match status" value="1"/>
</dbReference>
<keyword evidence="12" id="KW-0902">Two-component regulatory system</keyword>
<keyword evidence="9 17" id="KW-0418">Kinase</keyword>
<evidence type="ECO:0000256" key="2">
    <source>
        <dbReference type="ARBA" id="ARBA00004651"/>
    </source>
</evidence>
<feature type="domain" description="Histidine kinase" evidence="15">
    <location>
        <begin position="142"/>
        <end position="361"/>
    </location>
</feature>
<dbReference type="PROSITE" id="PS50885">
    <property type="entry name" value="HAMP"/>
    <property type="match status" value="1"/>
</dbReference>
<feature type="transmembrane region" description="Helical" evidence="14">
    <location>
        <begin position="20"/>
        <end position="41"/>
    </location>
</feature>
<dbReference type="InterPro" id="IPR003594">
    <property type="entry name" value="HATPase_dom"/>
</dbReference>
<evidence type="ECO:0000256" key="7">
    <source>
        <dbReference type="ARBA" id="ARBA00022692"/>
    </source>
</evidence>
<dbReference type="EMBL" id="LN831776">
    <property type="protein sequence ID" value="CQR55863.1"/>
    <property type="molecule type" value="Genomic_DNA"/>
</dbReference>
<dbReference type="KEGG" id="pri:PRIO_3460"/>
<dbReference type="InterPro" id="IPR050398">
    <property type="entry name" value="HssS/ArlS-like"/>
</dbReference>
<keyword evidence="8" id="KW-0547">Nucleotide-binding</keyword>
<dbReference type="PANTHER" id="PTHR45528:SF8">
    <property type="entry name" value="HISTIDINE KINASE"/>
    <property type="match status" value="1"/>
</dbReference>
<comment type="subcellular location">
    <subcellularLocation>
        <location evidence="2">Cell membrane</location>
        <topology evidence="2">Multi-pass membrane protein</topology>
    </subcellularLocation>
</comment>
<accession>A0A0E3WHT8</accession>
<dbReference type="PANTHER" id="PTHR45528">
    <property type="entry name" value="SENSOR HISTIDINE KINASE CPXA"/>
    <property type="match status" value="1"/>
</dbReference>
<dbReference type="SMART" id="SM00388">
    <property type="entry name" value="HisKA"/>
    <property type="match status" value="1"/>
</dbReference>
<dbReference type="EC" id="2.7.13.3" evidence="3"/>
<dbReference type="GO" id="GO:0000155">
    <property type="term" value="F:phosphorelay sensor kinase activity"/>
    <property type="evidence" value="ECO:0007669"/>
    <property type="project" value="InterPro"/>
</dbReference>
<evidence type="ECO:0000256" key="5">
    <source>
        <dbReference type="ARBA" id="ARBA00022553"/>
    </source>
</evidence>
<evidence type="ECO:0000256" key="12">
    <source>
        <dbReference type="ARBA" id="ARBA00023012"/>
    </source>
</evidence>
<dbReference type="CDD" id="cd00082">
    <property type="entry name" value="HisKA"/>
    <property type="match status" value="1"/>
</dbReference>
<evidence type="ECO:0000259" key="16">
    <source>
        <dbReference type="PROSITE" id="PS50885"/>
    </source>
</evidence>
<dbReference type="InterPro" id="IPR036890">
    <property type="entry name" value="HATPase_C_sf"/>
</dbReference>
<dbReference type="GO" id="GO:0005524">
    <property type="term" value="F:ATP binding"/>
    <property type="evidence" value="ECO:0007669"/>
    <property type="project" value="UniProtKB-KW"/>
</dbReference>
<evidence type="ECO:0000256" key="1">
    <source>
        <dbReference type="ARBA" id="ARBA00000085"/>
    </source>
</evidence>
<proteinExistence type="predicted"/>
<dbReference type="Gene3D" id="1.10.287.130">
    <property type="match status" value="1"/>
</dbReference>
<evidence type="ECO:0000256" key="13">
    <source>
        <dbReference type="ARBA" id="ARBA00023136"/>
    </source>
</evidence>
<dbReference type="Gene3D" id="6.10.340.10">
    <property type="match status" value="1"/>
</dbReference>
<dbReference type="PATRIC" id="fig|1073571.4.peg.3695"/>
<evidence type="ECO:0000256" key="14">
    <source>
        <dbReference type="SAM" id="Phobius"/>
    </source>
</evidence>
<evidence type="ECO:0000313" key="18">
    <source>
        <dbReference type="Proteomes" id="UP000033163"/>
    </source>
</evidence>
<reference evidence="18" key="1">
    <citation type="submission" date="2015-03" db="EMBL/GenBank/DDBJ databases">
        <authorList>
            <person name="Wibberg D."/>
        </authorList>
    </citation>
    <scope>NUCLEOTIDE SEQUENCE [LARGE SCALE GENOMIC DNA]</scope>
</reference>
<dbReference type="CDD" id="cd00075">
    <property type="entry name" value="HATPase"/>
    <property type="match status" value="1"/>
</dbReference>
<evidence type="ECO:0000256" key="11">
    <source>
        <dbReference type="ARBA" id="ARBA00022989"/>
    </source>
</evidence>
<keyword evidence="13 14" id="KW-0472">Membrane</keyword>
<dbReference type="InterPro" id="IPR036097">
    <property type="entry name" value="HisK_dim/P_sf"/>
</dbReference>
<name>A0A0E3WHT8_9BACL</name>
<comment type="catalytic activity">
    <reaction evidence="1">
        <text>ATP + protein L-histidine = ADP + protein N-phospho-L-histidine.</text>
        <dbReference type="EC" id="2.7.13.3"/>
    </reaction>
</comment>
<dbReference type="InterPro" id="IPR004358">
    <property type="entry name" value="Sig_transdc_His_kin-like_C"/>
</dbReference>
<evidence type="ECO:0000259" key="15">
    <source>
        <dbReference type="PROSITE" id="PS50109"/>
    </source>
</evidence>
<dbReference type="AlphaFoldDB" id="A0A0E3WHT8"/>
<dbReference type="Pfam" id="PF02518">
    <property type="entry name" value="HATPase_c"/>
    <property type="match status" value="1"/>
</dbReference>
<evidence type="ECO:0000256" key="4">
    <source>
        <dbReference type="ARBA" id="ARBA00022475"/>
    </source>
</evidence>
<evidence type="ECO:0000256" key="6">
    <source>
        <dbReference type="ARBA" id="ARBA00022679"/>
    </source>
</evidence>
<dbReference type="CDD" id="cd06225">
    <property type="entry name" value="HAMP"/>
    <property type="match status" value="1"/>
</dbReference>
<dbReference type="SMART" id="SM00304">
    <property type="entry name" value="HAMP"/>
    <property type="match status" value="1"/>
</dbReference>
<gene>
    <name evidence="17" type="ORF">PRIO_3460</name>
</gene>
<keyword evidence="7 14" id="KW-0812">Transmembrane</keyword>
<dbReference type="GO" id="GO:0005886">
    <property type="term" value="C:plasma membrane"/>
    <property type="evidence" value="ECO:0007669"/>
    <property type="project" value="UniProtKB-SubCell"/>
</dbReference>
<keyword evidence="6" id="KW-0808">Transferase</keyword>
<dbReference type="Proteomes" id="UP000033163">
    <property type="component" value="Chromosome I"/>
</dbReference>
<dbReference type="Pfam" id="PF00672">
    <property type="entry name" value="HAMP"/>
    <property type="match status" value="1"/>
</dbReference>
<dbReference type="SUPFAM" id="SSF55874">
    <property type="entry name" value="ATPase domain of HSP90 chaperone/DNA topoisomerase II/histidine kinase"/>
    <property type="match status" value="1"/>
</dbReference>
<dbReference type="RefSeq" id="WP_039790824.1">
    <property type="nucleotide sequence ID" value="NZ_AGBD01001572.1"/>
</dbReference>